<name>A0A5E4QHR9_9NEOP</name>
<dbReference type="AlphaFoldDB" id="A0A5E4QHR9"/>
<protein>
    <submittedName>
        <fullName evidence="1">Uncharacterized protein</fullName>
    </submittedName>
</protein>
<reference evidence="1 2" key="1">
    <citation type="submission" date="2017-07" db="EMBL/GenBank/DDBJ databases">
        <authorList>
            <person name="Talla V."/>
            <person name="Backstrom N."/>
        </authorList>
    </citation>
    <scope>NUCLEOTIDE SEQUENCE [LARGE SCALE GENOMIC DNA]</scope>
</reference>
<evidence type="ECO:0000313" key="2">
    <source>
        <dbReference type="Proteomes" id="UP000324832"/>
    </source>
</evidence>
<keyword evidence="2" id="KW-1185">Reference proteome</keyword>
<accession>A0A5E4QHR9</accession>
<dbReference type="InterPro" id="IPR032675">
    <property type="entry name" value="LRR_dom_sf"/>
</dbReference>
<evidence type="ECO:0000313" key="1">
    <source>
        <dbReference type="EMBL" id="VVC96581.1"/>
    </source>
</evidence>
<dbReference type="Proteomes" id="UP000324832">
    <property type="component" value="Unassembled WGS sequence"/>
</dbReference>
<dbReference type="EMBL" id="FZQP02002792">
    <property type="protein sequence ID" value="VVC96581.1"/>
    <property type="molecule type" value="Genomic_DNA"/>
</dbReference>
<organism evidence="1 2">
    <name type="scientific">Leptidea sinapis</name>
    <dbReference type="NCBI Taxonomy" id="189913"/>
    <lineage>
        <taxon>Eukaryota</taxon>
        <taxon>Metazoa</taxon>
        <taxon>Ecdysozoa</taxon>
        <taxon>Arthropoda</taxon>
        <taxon>Hexapoda</taxon>
        <taxon>Insecta</taxon>
        <taxon>Pterygota</taxon>
        <taxon>Neoptera</taxon>
        <taxon>Endopterygota</taxon>
        <taxon>Lepidoptera</taxon>
        <taxon>Glossata</taxon>
        <taxon>Ditrysia</taxon>
        <taxon>Papilionoidea</taxon>
        <taxon>Pieridae</taxon>
        <taxon>Dismorphiinae</taxon>
        <taxon>Leptidea</taxon>
    </lineage>
</organism>
<sequence length="307" mass="33959">MIGLNLYRHKDDNALSAHNSGVSLVRRFVEVTHGNRAVCPHPRAAPNLTAVVLAAIDDHYRGTATPHQCTDAECEVLCFADMLEHMCEYEDWLAIVGGVLQPVPFCASAMMCPRIGPRLENVLSALSRDQRCIVHGCLAPAGAARPCPPSWLRAAAPSNPQLAIAQPAALESLCLMLEWEVVNGEQSQLEIIAALQGTELGKKYYLDLCDRQQTLEILLPSLRYLNLWCTKFGDQGVQLIAEHLPRLQVLNLCETPVSDKGVEALSGLSSLRRINLNSTKLSAEAFDNLRQHLPQLQEYDVRYTEAW</sequence>
<gene>
    <name evidence="1" type="ORF">LSINAPIS_LOCUS8047</name>
</gene>
<dbReference type="SMART" id="SM00368">
    <property type="entry name" value="LRR_RI"/>
    <property type="match status" value="2"/>
</dbReference>
<dbReference type="Gene3D" id="3.80.10.10">
    <property type="entry name" value="Ribonuclease Inhibitor"/>
    <property type="match status" value="1"/>
</dbReference>
<proteinExistence type="predicted"/>
<dbReference type="SUPFAM" id="SSF52047">
    <property type="entry name" value="RNI-like"/>
    <property type="match status" value="1"/>
</dbReference>